<dbReference type="Proteomes" id="UP000484885">
    <property type="component" value="Unassembled WGS sequence"/>
</dbReference>
<evidence type="ECO:0000256" key="2">
    <source>
        <dbReference type="SAM" id="SignalP"/>
    </source>
</evidence>
<comment type="caution">
    <text evidence="3">The sequence shown here is derived from an EMBL/GenBank/DDBJ whole genome shotgun (WGS) entry which is preliminary data.</text>
</comment>
<keyword evidence="2" id="KW-0732">Signal</keyword>
<accession>A0A845VAF6</accession>
<dbReference type="NCBIfam" id="NF047450">
    <property type="entry name" value="post-PEP-CTERM_1"/>
    <property type="match status" value="1"/>
</dbReference>
<evidence type="ECO:0000313" key="3">
    <source>
        <dbReference type="EMBL" id="NDY94299.1"/>
    </source>
</evidence>
<feature type="signal peptide" evidence="2">
    <location>
        <begin position="1"/>
        <end position="18"/>
    </location>
</feature>
<evidence type="ECO:0000256" key="1">
    <source>
        <dbReference type="SAM" id="MobiDB-lite"/>
    </source>
</evidence>
<dbReference type="AlphaFoldDB" id="A0A845VAF6"/>
<keyword evidence="4" id="KW-1185">Reference proteome</keyword>
<proteinExistence type="predicted"/>
<sequence length="140" mass="15163">MIRFALFGVVLVTAMALAEDESSVSTAPPDTETSIQSRSGMTVHIDPKTGEITGYQAPDPRRLPSERLERTLSRSAAGLQAVTLPDGTVYVDLQGRFGHLQTARVDQSGALEMRCVETIRELVSFVDHLGVRPVAAEDQP</sequence>
<dbReference type="EMBL" id="JAAGSC010000023">
    <property type="protein sequence ID" value="NDY94299.1"/>
    <property type="molecule type" value="Genomic_DNA"/>
</dbReference>
<feature type="chain" id="PRO_5032358520" evidence="2">
    <location>
        <begin position="19"/>
        <end position="140"/>
    </location>
</feature>
<name>A0A845VAF6_9GAMM</name>
<dbReference type="RefSeq" id="WP_164209154.1">
    <property type="nucleotide sequence ID" value="NZ_JAAGSC010000023.1"/>
</dbReference>
<organism evidence="3 4">
    <name type="scientific">Wenzhouxiangella limi</name>
    <dbReference type="NCBI Taxonomy" id="2707351"/>
    <lineage>
        <taxon>Bacteria</taxon>
        <taxon>Pseudomonadati</taxon>
        <taxon>Pseudomonadota</taxon>
        <taxon>Gammaproteobacteria</taxon>
        <taxon>Chromatiales</taxon>
        <taxon>Wenzhouxiangellaceae</taxon>
        <taxon>Wenzhouxiangella</taxon>
    </lineage>
</organism>
<protein>
    <submittedName>
        <fullName evidence="3">Uncharacterized protein</fullName>
    </submittedName>
</protein>
<evidence type="ECO:0000313" key="4">
    <source>
        <dbReference type="Proteomes" id="UP000484885"/>
    </source>
</evidence>
<feature type="region of interest" description="Disordered" evidence="1">
    <location>
        <begin position="20"/>
        <end position="62"/>
    </location>
</feature>
<feature type="compositionally biased region" description="Polar residues" evidence="1">
    <location>
        <begin position="23"/>
        <end position="40"/>
    </location>
</feature>
<gene>
    <name evidence="3" type="ORF">G3I74_00950</name>
</gene>
<reference evidence="3 4" key="1">
    <citation type="submission" date="2020-02" db="EMBL/GenBank/DDBJ databases">
        <authorList>
            <person name="Zhang X.-Y."/>
        </authorList>
    </citation>
    <scope>NUCLEOTIDE SEQUENCE [LARGE SCALE GENOMIC DNA]</scope>
    <source>
        <strain evidence="3 4">C33</strain>
    </source>
</reference>